<reference evidence="2" key="1">
    <citation type="journal article" date="2009" name="PLoS Genet.">
        <title>Sequencing, mapping, and analysis of 27,455 maize full-length cDNAs.</title>
        <authorList>
            <person name="Soderlund C."/>
            <person name="Descour A."/>
            <person name="Kudrna D."/>
            <person name="Bomhoff M."/>
            <person name="Boyd L."/>
            <person name="Currie J."/>
            <person name="Angelova A."/>
            <person name="Collura K."/>
            <person name="Wissotski M."/>
            <person name="Ashley E."/>
            <person name="Morrow D."/>
            <person name="Fernandes J."/>
            <person name="Walbot V."/>
            <person name="Yu Y."/>
        </authorList>
    </citation>
    <scope>NUCLEOTIDE SEQUENCE</scope>
    <source>
        <strain evidence="2">B73</strain>
    </source>
</reference>
<dbReference type="EMBL" id="BT068290">
    <property type="protein sequence ID" value="ACN35187.1"/>
    <property type="molecule type" value="mRNA"/>
</dbReference>
<feature type="region of interest" description="Disordered" evidence="1">
    <location>
        <begin position="125"/>
        <end position="150"/>
    </location>
</feature>
<evidence type="ECO:0000313" key="2">
    <source>
        <dbReference type="EMBL" id="ACN35187.1"/>
    </source>
</evidence>
<reference evidence="2" key="2">
    <citation type="submission" date="2012-06" db="EMBL/GenBank/DDBJ databases">
        <authorList>
            <person name="Yu Y."/>
            <person name="Currie J."/>
            <person name="Lomeli R."/>
            <person name="Angelova A."/>
            <person name="Collura K."/>
            <person name="Wissotski M."/>
            <person name="Campos D."/>
            <person name="Kudrna D."/>
            <person name="Golser W."/>
            <person name="Ashely E."/>
            <person name="Descour A."/>
            <person name="Fernandes J."/>
            <person name="Soderlund C."/>
            <person name="Walbot V."/>
        </authorList>
    </citation>
    <scope>NUCLEOTIDE SEQUENCE</scope>
    <source>
        <strain evidence="2">B73</strain>
    </source>
</reference>
<organism evidence="2">
    <name type="scientific">Zea mays</name>
    <name type="common">Maize</name>
    <dbReference type="NCBI Taxonomy" id="4577"/>
    <lineage>
        <taxon>Eukaryota</taxon>
        <taxon>Viridiplantae</taxon>
        <taxon>Streptophyta</taxon>
        <taxon>Embryophyta</taxon>
        <taxon>Tracheophyta</taxon>
        <taxon>Spermatophyta</taxon>
        <taxon>Magnoliopsida</taxon>
        <taxon>Liliopsida</taxon>
        <taxon>Poales</taxon>
        <taxon>Poaceae</taxon>
        <taxon>PACMAD clade</taxon>
        <taxon>Panicoideae</taxon>
        <taxon>Andropogonodae</taxon>
        <taxon>Andropogoneae</taxon>
        <taxon>Tripsacinae</taxon>
        <taxon>Zea</taxon>
    </lineage>
</organism>
<dbReference type="AlphaFoldDB" id="C0PJ21"/>
<feature type="compositionally biased region" description="Polar residues" evidence="1">
    <location>
        <begin position="137"/>
        <end position="150"/>
    </location>
</feature>
<sequence>MYHQLCFVLKRLQVHFSQWKGNMPLHHQEKALTLFKDPKPAKNINYFKQEKYSGPIQHGSSKHARAFETLFAALPPQSSLPKGCTSTVHPKTTPQNVLRSPFWGQQYRKPELFWAEQPEPQKWLLKCSGSSGGALQEPSQTGPQSKSLKI</sequence>
<protein>
    <submittedName>
        <fullName evidence="2">Uncharacterized protein</fullName>
    </submittedName>
</protein>
<accession>C0PJ21</accession>
<evidence type="ECO:0000256" key="1">
    <source>
        <dbReference type="SAM" id="MobiDB-lite"/>
    </source>
</evidence>
<proteinExistence type="evidence at transcript level"/>
<name>C0PJ21_MAIZE</name>